<dbReference type="CDD" id="cd00683">
    <property type="entry name" value="Trans_IPPS_HH"/>
    <property type="match status" value="1"/>
</dbReference>
<dbReference type="InterPro" id="IPR006449">
    <property type="entry name" value="Squal_synth-like"/>
</dbReference>
<evidence type="ECO:0000256" key="12">
    <source>
        <dbReference type="ARBA" id="ARBA00022989"/>
    </source>
</evidence>
<evidence type="ECO:0000256" key="20">
    <source>
        <dbReference type="RuleBase" id="RU368088"/>
    </source>
</evidence>
<dbReference type="PROSITE" id="PS01045">
    <property type="entry name" value="SQUALEN_PHYTOEN_SYN_2"/>
    <property type="match status" value="1"/>
</dbReference>
<dbReference type="FunFam" id="1.10.600.10:FF:000003">
    <property type="entry name" value="Farnesyl-diphosphate farnesyltransferase 1"/>
    <property type="match status" value="1"/>
</dbReference>
<dbReference type="GO" id="GO:0045338">
    <property type="term" value="P:farnesyl diphosphate metabolic process"/>
    <property type="evidence" value="ECO:0007669"/>
    <property type="project" value="InterPro"/>
</dbReference>
<keyword evidence="11" id="KW-0752">Steroid biosynthesis</keyword>
<dbReference type="InterPro" id="IPR002060">
    <property type="entry name" value="Squ/phyt_synthse"/>
</dbReference>
<dbReference type="NCBIfam" id="TIGR01559">
    <property type="entry name" value="squal_synth"/>
    <property type="match status" value="1"/>
</dbReference>
<dbReference type="EMBL" id="GL996510">
    <property type="protein sequence ID" value="EGV66777.1"/>
    <property type="molecule type" value="Genomic_DNA"/>
</dbReference>
<dbReference type="InterPro" id="IPR019845">
    <property type="entry name" value="Squalene/phytoene_synthase_CS"/>
</dbReference>
<evidence type="ECO:0000256" key="19">
    <source>
        <dbReference type="ARBA" id="ARBA00049223"/>
    </source>
</evidence>
<keyword evidence="7 20" id="KW-0808">Transferase</keyword>
<comment type="pathway">
    <text evidence="4 20">Terpene metabolism; lanosterol biosynthesis; lanosterol from farnesyl diphosphate: step 1/3.</text>
</comment>
<dbReference type="InterPro" id="IPR033904">
    <property type="entry name" value="Trans_IPPS_HH"/>
</dbReference>
<protein>
    <recommendedName>
        <fullName evidence="20">Squalene synthase</fullName>
        <shortName evidence="20">SQS</shortName>
        <shortName evidence="20">SS</shortName>
        <ecNumber evidence="20">2.5.1.21</ecNumber>
    </recommendedName>
</protein>
<keyword evidence="6" id="KW-0444">Lipid biosynthesis</keyword>
<dbReference type="AlphaFoldDB" id="G3AWA4"/>
<name>G3AWA4_CANTC</name>
<dbReference type="GO" id="GO:0006696">
    <property type="term" value="P:ergosterol biosynthetic process"/>
    <property type="evidence" value="ECO:0007669"/>
    <property type="project" value="TreeGrafter"/>
</dbReference>
<evidence type="ECO:0000256" key="11">
    <source>
        <dbReference type="ARBA" id="ARBA00022955"/>
    </source>
</evidence>
<dbReference type="GO" id="GO:0055056">
    <property type="term" value="F:D-glucose transmembrane transporter activity"/>
    <property type="evidence" value="ECO:0007669"/>
    <property type="project" value="UniProtKB-UniRule"/>
</dbReference>
<dbReference type="SUPFAM" id="SSF48576">
    <property type="entry name" value="Terpenoid synthases"/>
    <property type="match status" value="1"/>
</dbReference>
<dbReference type="EC" id="2.5.1.21" evidence="20"/>
<dbReference type="UniPathway" id="UPA00767">
    <property type="reaction ID" value="UER00751"/>
</dbReference>
<comment type="catalytic activity">
    <reaction evidence="19">
        <text>2 (2E,6E)-farnesyl diphosphate + NADPH + H(+) = squalene + 2 diphosphate + NADP(+)</text>
        <dbReference type="Rhea" id="RHEA:32295"/>
        <dbReference type="ChEBI" id="CHEBI:15378"/>
        <dbReference type="ChEBI" id="CHEBI:15440"/>
        <dbReference type="ChEBI" id="CHEBI:33019"/>
        <dbReference type="ChEBI" id="CHEBI:57783"/>
        <dbReference type="ChEBI" id="CHEBI:58349"/>
        <dbReference type="ChEBI" id="CHEBI:175763"/>
        <dbReference type="EC" id="2.5.1.21"/>
    </reaction>
    <physiologicalReaction direction="left-to-right" evidence="19">
        <dbReference type="Rhea" id="RHEA:32296"/>
    </physiologicalReaction>
</comment>
<comment type="similarity">
    <text evidence="5 20">Belongs to the phytoene/squalene synthase family.</text>
</comment>
<evidence type="ECO:0000256" key="14">
    <source>
        <dbReference type="ARBA" id="ARBA00023098"/>
    </source>
</evidence>
<dbReference type="GO" id="GO:0051996">
    <property type="term" value="F:squalene synthase [NAD(P)H] activity"/>
    <property type="evidence" value="ECO:0007669"/>
    <property type="project" value="UniProtKB-UniRule"/>
</dbReference>
<evidence type="ECO:0000256" key="18">
    <source>
        <dbReference type="ARBA" id="ARBA00048854"/>
    </source>
</evidence>
<evidence type="ECO:0000313" key="21">
    <source>
        <dbReference type="EMBL" id="EGV66777.1"/>
    </source>
</evidence>
<dbReference type="SFLD" id="SFLDS00005">
    <property type="entry name" value="Isoprenoid_Synthase_Type_I"/>
    <property type="match status" value="1"/>
</dbReference>
<evidence type="ECO:0000256" key="16">
    <source>
        <dbReference type="ARBA" id="ARBA00023166"/>
    </source>
</evidence>
<keyword evidence="12" id="KW-1133">Transmembrane helix</keyword>
<evidence type="ECO:0000256" key="5">
    <source>
        <dbReference type="ARBA" id="ARBA00006251"/>
    </source>
</evidence>
<dbReference type="STRING" id="590646.G3AWA4"/>
<evidence type="ECO:0000256" key="8">
    <source>
        <dbReference type="ARBA" id="ARBA00022692"/>
    </source>
</evidence>
<evidence type="ECO:0000256" key="13">
    <source>
        <dbReference type="ARBA" id="ARBA00023011"/>
    </source>
</evidence>
<dbReference type="SFLD" id="SFLDG01018">
    <property type="entry name" value="Squalene/Phytoene_Synthase_Lik"/>
    <property type="match status" value="1"/>
</dbReference>
<dbReference type="HOGENOM" id="CLU_031981_2_1_1"/>
<dbReference type="Pfam" id="PF00494">
    <property type="entry name" value="SQS_PSY"/>
    <property type="match status" value="1"/>
</dbReference>
<evidence type="ECO:0000256" key="9">
    <source>
        <dbReference type="ARBA" id="ARBA00022824"/>
    </source>
</evidence>
<dbReference type="PANTHER" id="PTHR11626">
    <property type="entry name" value="FARNESYL-DIPHOSPHATE FARNESYLTRANSFERASE"/>
    <property type="match status" value="1"/>
</dbReference>
<keyword evidence="22" id="KW-1185">Reference proteome</keyword>
<evidence type="ECO:0000256" key="4">
    <source>
        <dbReference type="ARBA" id="ARBA00005057"/>
    </source>
</evidence>
<dbReference type="GeneID" id="18246403"/>
<evidence type="ECO:0000256" key="1">
    <source>
        <dbReference type="ARBA" id="ARBA00001946"/>
    </source>
</evidence>
<comment type="subcellular location">
    <subcellularLocation>
        <location evidence="3">Endoplasmic reticulum membrane</location>
        <topology evidence="3">Single-pass membrane protein</topology>
    </subcellularLocation>
    <subcellularLocation>
        <location evidence="2">Microsome</location>
    </subcellularLocation>
</comment>
<sequence>MGKLTELLLHPDELKAAIQLSKYRKPLFPRNLLKESASTKRCYELLYITSRSFKAVIEELHTELKDVVMVFYLLLRALDTVEDDMTLDPKIKVPWLKSFTDLLKLKEYSFDKVNEKEVDRVTLLEFTEILTEFHKLKPAYQDIITDICKRMGDGMAKYILDEQFNVSGVATLEDYDLYCYYVAGIVGEGLTKLFVEAQFGDEVLSENNYSKAISMGLFLQKTNITRDFREDLDDGRSFWPKEVWSKYTDRLPDFTRTDSPEYQKKGVQCINELVLNALGHVEDVLVYLSHVKDPSSFNFCAIPQVMAVATLELVYNNPNVLYENVKIRRGTTCKLILNSRTYPGVVNIFRHYLRKIHHRSNVEDPHYFEIGLKIGKLEQICDMLYPDPKLIPPGVTVTNSYRELAVSRSQIDAATQEVIDLEAFKCNLTVGAVVVVLAAIVYTCVSSL</sequence>
<proteinExistence type="inferred from homology"/>
<keyword evidence="8" id="KW-0812">Transmembrane</keyword>
<organism evidence="22">
    <name type="scientific">Candida tenuis (strain ATCC 10573 / BCRC 21748 / CBS 615 / JCM 9827 / NBRC 10315 / NRRL Y-1498 / VKM Y-70)</name>
    <name type="common">Yeast</name>
    <name type="synonym">Yamadazyma tenuis</name>
    <dbReference type="NCBI Taxonomy" id="590646"/>
    <lineage>
        <taxon>Eukaryota</taxon>
        <taxon>Fungi</taxon>
        <taxon>Dikarya</taxon>
        <taxon>Ascomycota</taxon>
        <taxon>Saccharomycotina</taxon>
        <taxon>Pichiomycetes</taxon>
        <taxon>Debaryomycetaceae</taxon>
        <taxon>Yamadazyma</taxon>
    </lineage>
</organism>
<dbReference type="GO" id="GO:0005789">
    <property type="term" value="C:endoplasmic reticulum membrane"/>
    <property type="evidence" value="ECO:0007669"/>
    <property type="project" value="UniProtKB-SubCell"/>
</dbReference>
<keyword evidence="16" id="KW-1207">Sterol metabolism</keyword>
<keyword evidence="14" id="KW-0443">Lipid metabolism</keyword>
<keyword evidence="10" id="KW-0492">Microsome</keyword>
<dbReference type="PROSITE" id="PS01044">
    <property type="entry name" value="SQUALEN_PHYTOEN_SYN_1"/>
    <property type="match status" value="1"/>
</dbReference>
<comment type="catalytic activity">
    <reaction evidence="18">
        <text>2 (2E,6E)-farnesyl diphosphate + NADH + H(+) = squalene + 2 diphosphate + NAD(+)</text>
        <dbReference type="Rhea" id="RHEA:32299"/>
        <dbReference type="ChEBI" id="CHEBI:15378"/>
        <dbReference type="ChEBI" id="CHEBI:15440"/>
        <dbReference type="ChEBI" id="CHEBI:33019"/>
        <dbReference type="ChEBI" id="CHEBI:57540"/>
        <dbReference type="ChEBI" id="CHEBI:57945"/>
        <dbReference type="ChEBI" id="CHEBI:175763"/>
        <dbReference type="EC" id="2.5.1.21"/>
    </reaction>
    <physiologicalReaction direction="left-to-right" evidence="18">
        <dbReference type="Rhea" id="RHEA:32300"/>
    </physiologicalReaction>
</comment>
<evidence type="ECO:0000256" key="15">
    <source>
        <dbReference type="ARBA" id="ARBA00023136"/>
    </source>
</evidence>
<keyword evidence="9" id="KW-0256">Endoplasmic reticulum</keyword>
<dbReference type="Proteomes" id="UP000000707">
    <property type="component" value="Unassembled WGS sequence"/>
</dbReference>
<dbReference type="InterPro" id="IPR008949">
    <property type="entry name" value="Isoprenoid_synthase_dom_sf"/>
</dbReference>
<keyword evidence="17" id="KW-0753">Steroid metabolism</keyword>
<keyword evidence="13" id="KW-0756">Sterol biosynthesis</keyword>
<accession>G3AWA4</accession>
<comment type="function">
    <text evidence="20">Catalyzes the condensation of 2 farnesyl pyrophosphate (FPP) moieties to form squalene.</text>
</comment>
<reference evidence="21 22" key="1">
    <citation type="journal article" date="2011" name="Proc. Natl. Acad. Sci. U.S.A.">
        <title>Comparative genomics of xylose-fermenting fungi for enhanced biofuel production.</title>
        <authorList>
            <person name="Wohlbach D.J."/>
            <person name="Kuo A."/>
            <person name="Sato T.K."/>
            <person name="Potts K.M."/>
            <person name="Salamov A.A."/>
            <person name="LaButti K.M."/>
            <person name="Sun H."/>
            <person name="Clum A."/>
            <person name="Pangilinan J.L."/>
            <person name="Lindquist E.A."/>
            <person name="Lucas S."/>
            <person name="Lapidus A."/>
            <person name="Jin M."/>
            <person name="Gunawan C."/>
            <person name="Balan V."/>
            <person name="Dale B.E."/>
            <person name="Jeffries T.W."/>
            <person name="Zinkel R."/>
            <person name="Barry K.W."/>
            <person name="Grigoriev I.V."/>
            <person name="Gasch A.P."/>
        </authorList>
    </citation>
    <scope>NUCLEOTIDE SEQUENCE [LARGE SCALE GENOMIC DNA]</scope>
    <source>
        <strain evidence="21">ATCC 10573</strain>
        <strain evidence="22">ATCC 10573 / BCRC 21748 / CBS 615 / JCM 9827 / NBRC 10315 / NRRL Y-1498 / VKM Y-70</strain>
    </source>
</reference>
<evidence type="ECO:0000256" key="10">
    <source>
        <dbReference type="ARBA" id="ARBA00022848"/>
    </source>
</evidence>
<evidence type="ECO:0000256" key="6">
    <source>
        <dbReference type="ARBA" id="ARBA00022516"/>
    </source>
</evidence>
<gene>
    <name evidence="21" type="ORF">CANTEDRAFT_112210</name>
</gene>
<dbReference type="PANTHER" id="PTHR11626:SF2">
    <property type="entry name" value="SQUALENE SYNTHASE"/>
    <property type="match status" value="1"/>
</dbReference>
<dbReference type="eggNOG" id="KOG1459">
    <property type="taxonomic scope" value="Eukaryota"/>
</dbReference>
<evidence type="ECO:0000256" key="17">
    <source>
        <dbReference type="ARBA" id="ARBA00023221"/>
    </source>
</evidence>
<dbReference type="EMBL" id="GL996510">
    <property type="protein sequence ID" value="EGV66778.1"/>
    <property type="molecule type" value="Genomic_DNA"/>
</dbReference>
<dbReference type="InterPro" id="IPR044844">
    <property type="entry name" value="Trans_IPPS_euk-type"/>
</dbReference>
<comment type="cofactor">
    <cofactor evidence="1 20">
        <name>Mg(2+)</name>
        <dbReference type="ChEBI" id="CHEBI:18420"/>
    </cofactor>
</comment>
<evidence type="ECO:0000256" key="2">
    <source>
        <dbReference type="ARBA" id="ARBA00004144"/>
    </source>
</evidence>
<evidence type="ECO:0000256" key="3">
    <source>
        <dbReference type="ARBA" id="ARBA00004389"/>
    </source>
</evidence>
<evidence type="ECO:0000313" key="22">
    <source>
        <dbReference type="Proteomes" id="UP000000707"/>
    </source>
</evidence>
<evidence type="ECO:0000256" key="7">
    <source>
        <dbReference type="ARBA" id="ARBA00022679"/>
    </source>
</evidence>
<dbReference type="KEGG" id="cten:18246403"/>
<dbReference type="OrthoDB" id="431150at2759"/>
<dbReference type="Gene3D" id="1.10.600.10">
    <property type="entry name" value="Farnesyl Diphosphate Synthase"/>
    <property type="match status" value="1"/>
</dbReference>
<keyword evidence="15" id="KW-0472">Membrane</keyword>